<dbReference type="GO" id="GO:0005737">
    <property type="term" value="C:cytoplasm"/>
    <property type="evidence" value="ECO:0007669"/>
    <property type="project" value="TreeGrafter"/>
</dbReference>
<dbReference type="InterPro" id="IPR051783">
    <property type="entry name" value="NAD(P)-dependent_oxidoreduct"/>
</dbReference>
<dbReference type="InterPro" id="IPR001509">
    <property type="entry name" value="Epimerase_deHydtase"/>
</dbReference>
<dbReference type="EMBL" id="CP051461">
    <property type="protein sequence ID" value="QJC57304.1"/>
    <property type="molecule type" value="Genomic_DNA"/>
</dbReference>
<dbReference type="PANTHER" id="PTHR48079:SF6">
    <property type="entry name" value="NAD(P)-BINDING DOMAIN-CONTAINING PROTEIN-RELATED"/>
    <property type="match status" value="1"/>
</dbReference>
<gene>
    <name evidence="2" type="ORF">HC248_02625</name>
</gene>
<keyword evidence="3" id="KW-1185">Reference proteome</keyword>
<name>A0A6H2HCH9_9BURK</name>
<feature type="domain" description="NAD-dependent epimerase/dehydratase" evidence="1">
    <location>
        <begin position="32"/>
        <end position="243"/>
    </location>
</feature>
<protein>
    <recommendedName>
        <fullName evidence="1">NAD-dependent epimerase/dehydratase domain-containing protein</fullName>
    </recommendedName>
</protein>
<accession>A0A6H2HCH9</accession>
<reference evidence="2 3" key="1">
    <citation type="submission" date="2020-04" db="EMBL/GenBank/DDBJ databases">
        <title>Complete genome of a Psychrophilic, Marine, Gas Vacuolate Bacterium Polaromonas vacuolata KCTC 22033T.</title>
        <authorList>
            <person name="Hwang K."/>
            <person name="Kim K.M."/>
        </authorList>
    </citation>
    <scope>NUCLEOTIDE SEQUENCE [LARGE SCALE GENOMIC DNA]</scope>
    <source>
        <strain evidence="2 3">KCTC 22033</strain>
    </source>
</reference>
<dbReference type="InterPro" id="IPR036291">
    <property type="entry name" value="NAD(P)-bd_dom_sf"/>
</dbReference>
<dbReference type="Proteomes" id="UP000502041">
    <property type="component" value="Chromosome"/>
</dbReference>
<dbReference type="KEGG" id="pvac:HC248_02625"/>
<evidence type="ECO:0000313" key="2">
    <source>
        <dbReference type="EMBL" id="QJC57304.1"/>
    </source>
</evidence>
<dbReference type="SUPFAM" id="SSF51735">
    <property type="entry name" value="NAD(P)-binding Rossmann-fold domains"/>
    <property type="match status" value="1"/>
</dbReference>
<proteinExistence type="predicted"/>
<dbReference type="Gene3D" id="3.40.50.720">
    <property type="entry name" value="NAD(P)-binding Rossmann-like Domain"/>
    <property type="match status" value="1"/>
</dbReference>
<evidence type="ECO:0000313" key="3">
    <source>
        <dbReference type="Proteomes" id="UP000502041"/>
    </source>
</evidence>
<sequence length="319" mass="35397">MATKAAHPPILPSNSNPLGALPSRFRRQRVLIIGCGDVGMRAARLLPSRIRVLALTSSASRLDELRAQQITPLLGNLDDKSTLRRLSALATRVLHLAPPPNLDPYARTDPRTLDLLRALRLRSLPQSLVYGSTSGVYGDCEGQHIDETRTLAPQTGRAWRRVDAEDQLRLFGRGTGSKVHILRIPGIYALDRVGGTPEARLRKGTPVLLAEDDVYTNHIHANDLARACLAALWRGRPQRVSNVSDDTDLKMGDYFDLAASLYGLAPPPRLTRTEAQRLLPAMQLSFMSESRRMDNSRLKKELRLKLNYPDVVSGLQKKI</sequence>
<dbReference type="GO" id="GO:0004029">
    <property type="term" value="F:aldehyde dehydrogenase (NAD+) activity"/>
    <property type="evidence" value="ECO:0007669"/>
    <property type="project" value="TreeGrafter"/>
</dbReference>
<dbReference type="Pfam" id="PF01370">
    <property type="entry name" value="Epimerase"/>
    <property type="match status" value="1"/>
</dbReference>
<dbReference type="AlphaFoldDB" id="A0A6H2HCH9"/>
<evidence type="ECO:0000259" key="1">
    <source>
        <dbReference type="Pfam" id="PF01370"/>
    </source>
</evidence>
<organism evidence="2 3">
    <name type="scientific">Polaromonas vacuolata</name>
    <dbReference type="NCBI Taxonomy" id="37448"/>
    <lineage>
        <taxon>Bacteria</taxon>
        <taxon>Pseudomonadati</taxon>
        <taxon>Pseudomonadota</taxon>
        <taxon>Betaproteobacteria</taxon>
        <taxon>Burkholderiales</taxon>
        <taxon>Comamonadaceae</taxon>
        <taxon>Polaromonas</taxon>
    </lineage>
</organism>
<dbReference type="PANTHER" id="PTHR48079">
    <property type="entry name" value="PROTEIN YEEZ"/>
    <property type="match status" value="1"/>
</dbReference>